<comment type="caution">
    <text evidence="1">The sequence shown here is derived from an EMBL/GenBank/DDBJ whole genome shotgun (WGS) entry which is preliminary data.</text>
</comment>
<organism evidence="1 2">
    <name type="scientific">Streptomyces stephensoniae</name>
    <dbReference type="NCBI Taxonomy" id="3375367"/>
    <lineage>
        <taxon>Bacteria</taxon>
        <taxon>Bacillati</taxon>
        <taxon>Actinomycetota</taxon>
        <taxon>Actinomycetes</taxon>
        <taxon>Kitasatosporales</taxon>
        <taxon>Streptomycetaceae</taxon>
        <taxon>Streptomyces</taxon>
    </lineage>
</organism>
<gene>
    <name evidence="1" type="ORF">RM717_32015</name>
</gene>
<dbReference type="RefSeq" id="WP_311605899.1">
    <property type="nucleotide sequence ID" value="NZ_JAVRFG010000071.1"/>
</dbReference>
<accession>A0ABU2WB59</accession>
<keyword evidence="2" id="KW-1185">Reference proteome</keyword>
<dbReference type="EMBL" id="JAVRFG010000071">
    <property type="protein sequence ID" value="MDT0495123.1"/>
    <property type="molecule type" value="Genomic_DNA"/>
</dbReference>
<sequence length="120" mass="13368">MTLLYRAQDDEVQSAVSKAVEHAVKNHGVGNWGVHVAGAFRHGAREWVIREGEQGEEVKEVSVSVVMTDGEAAFWEIRGIWRRPGQAAETQVLSEGEDDVVRSPERFDPIIVDALRKMEA</sequence>
<protein>
    <submittedName>
        <fullName evidence="1">Uncharacterized protein</fullName>
    </submittedName>
</protein>
<reference evidence="2" key="1">
    <citation type="submission" date="2023-07" db="EMBL/GenBank/DDBJ databases">
        <title>30 novel species of actinomycetes from the DSMZ collection.</title>
        <authorList>
            <person name="Nouioui I."/>
        </authorList>
    </citation>
    <scope>NUCLEOTIDE SEQUENCE [LARGE SCALE GENOMIC DNA]</scope>
    <source>
        <strain evidence="2">DSM 40932</strain>
    </source>
</reference>
<evidence type="ECO:0000313" key="1">
    <source>
        <dbReference type="EMBL" id="MDT0495123.1"/>
    </source>
</evidence>
<evidence type="ECO:0000313" key="2">
    <source>
        <dbReference type="Proteomes" id="UP001180556"/>
    </source>
</evidence>
<dbReference type="Proteomes" id="UP001180556">
    <property type="component" value="Unassembled WGS sequence"/>
</dbReference>
<proteinExistence type="predicted"/>
<name>A0ABU2WB59_9ACTN</name>